<keyword evidence="2" id="KW-1185">Reference proteome</keyword>
<dbReference type="SUPFAM" id="SSF49899">
    <property type="entry name" value="Concanavalin A-like lectins/glucanases"/>
    <property type="match status" value="1"/>
</dbReference>
<gene>
    <name evidence="1" type="ORF">L0U88_03795</name>
</gene>
<accession>A0ABS9BF78</accession>
<proteinExistence type="predicted"/>
<dbReference type="Proteomes" id="UP001200145">
    <property type="component" value="Unassembled WGS sequence"/>
</dbReference>
<organism evidence="1 2">
    <name type="scientific">Flavihumibacter fluminis</name>
    <dbReference type="NCBI Taxonomy" id="2909236"/>
    <lineage>
        <taxon>Bacteria</taxon>
        <taxon>Pseudomonadati</taxon>
        <taxon>Bacteroidota</taxon>
        <taxon>Chitinophagia</taxon>
        <taxon>Chitinophagales</taxon>
        <taxon>Chitinophagaceae</taxon>
        <taxon>Flavihumibacter</taxon>
    </lineage>
</organism>
<protein>
    <submittedName>
        <fullName evidence="1">LamG domain-containing protein</fullName>
    </submittedName>
</protein>
<evidence type="ECO:0000313" key="2">
    <source>
        <dbReference type="Proteomes" id="UP001200145"/>
    </source>
</evidence>
<dbReference type="PROSITE" id="PS51257">
    <property type="entry name" value="PROKAR_LIPOPROTEIN"/>
    <property type="match status" value="1"/>
</dbReference>
<evidence type="ECO:0000313" key="1">
    <source>
        <dbReference type="EMBL" id="MCF1713752.1"/>
    </source>
</evidence>
<name>A0ABS9BF78_9BACT</name>
<dbReference type="EMBL" id="JAKEVY010000001">
    <property type="protein sequence ID" value="MCF1713752.1"/>
    <property type="molecule type" value="Genomic_DNA"/>
</dbReference>
<dbReference type="Pfam" id="PF13385">
    <property type="entry name" value="Laminin_G_3"/>
    <property type="match status" value="1"/>
</dbReference>
<dbReference type="InterPro" id="IPR013320">
    <property type="entry name" value="ConA-like_dom_sf"/>
</dbReference>
<reference evidence="1 2" key="1">
    <citation type="submission" date="2022-01" db="EMBL/GenBank/DDBJ databases">
        <title>Flavihumibacter sp. nov., isolated from sediment of a river.</title>
        <authorList>
            <person name="Liu H."/>
        </authorList>
    </citation>
    <scope>NUCLEOTIDE SEQUENCE [LARGE SCALE GENOMIC DNA]</scope>
    <source>
        <strain evidence="1 2">RY-1</strain>
    </source>
</reference>
<dbReference type="RefSeq" id="WP_234864280.1">
    <property type="nucleotide sequence ID" value="NZ_JAKEVY010000001.1"/>
</dbReference>
<comment type="caution">
    <text evidence="1">The sequence shown here is derived from an EMBL/GenBank/DDBJ whole genome shotgun (WGS) entry which is preliminary data.</text>
</comment>
<dbReference type="Gene3D" id="2.60.120.200">
    <property type="match status" value="1"/>
</dbReference>
<sequence length="354" mass="38892">MKQLITNLLLGILVFTTGCTKEEAAKADGRLLGLELSFQHKDPKSGETLTNVFSNYYRKTDQVEVNLESSLEIEKIDIVNSVTQSKLTTLDVNGTTASYSVPVNDLAIPFGQRASLFFHVYFKDAGKDGFSYPSMKSYTFNVISEIPSIVNFKRADGSTTELKTTDFNIQGFSEDPKRGVVATFKPGTPSYLSIEDSPLLQFGANRNFSVSFWIQSNHNISDPAILGTMDWNSSNNKGWVVAWLNGRLRFVTSDGAGLKNDIRLPEGETILGDEWHFATIVCNRNSSLSIYVDGVERVSGAAVPMDINNGTTVKINQDGTGSYGDRLGSKFGSVVFYDQALTAAEILDIYNSTK</sequence>